<sequence length="123" mass="14299">MKLKYQGNARVKRAQLSCLRRDFELLTMKQGDSITDYFGRVMKVANDTRNYGEDMDDVKIVEKILISLTKKWNYIVYSIEEAKDINHLFVDALQSSLLIHEQKFKAGGEDEYALKVTHEESYG</sequence>
<dbReference type="Pfam" id="PF14223">
    <property type="entry name" value="Retrotran_gag_2"/>
    <property type="match status" value="1"/>
</dbReference>
<dbReference type="OrthoDB" id="1719918at2759"/>
<dbReference type="Proteomes" id="UP000087171">
    <property type="component" value="Unplaced"/>
</dbReference>
<proteinExistence type="predicted"/>
<accession>A0A1S3EK19</accession>
<evidence type="ECO:0000313" key="2">
    <source>
        <dbReference type="RefSeq" id="XP_012575291.1"/>
    </source>
</evidence>
<keyword evidence="1" id="KW-1185">Reference proteome</keyword>
<dbReference type="PANTHER" id="PTHR35317">
    <property type="entry name" value="OS04G0629600 PROTEIN"/>
    <property type="match status" value="1"/>
</dbReference>
<dbReference type="RefSeq" id="XP_012575291.1">
    <property type="nucleotide sequence ID" value="XM_012719837.1"/>
</dbReference>
<dbReference type="AlphaFoldDB" id="A0A1S3EK19"/>
<protein>
    <submittedName>
        <fullName evidence="2">Uncharacterized protein LOC101497046</fullName>
    </submittedName>
</protein>
<dbReference type="PANTHER" id="PTHR35317:SF27">
    <property type="entry name" value="RETROVIRUS-RELATED POL POLYPROTEIN FROM TRANSPOSON TNT 1-94"/>
    <property type="match status" value="1"/>
</dbReference>
<name>A0A1S3EK19_CICAR</name>
<evidence type="ECO:0000313" key="1">
    <source>
        <dbReference type="Proteomes" id="UP000087171"/>
    </source>
</evidence>
<reference evidence="2" key="1">
    <citation type="submission" date="2025-08" db="UniProtKB">
        <authorList>
            <consortium name="RefSeq"/>
        </authorList>
    </citation>
    <scope>IDENTIFICATION</scope>
    <source>
        <tissue evidence="2">Etiolated seedlings</tissue>
    </source>
</reference>
<gene>
    <name evidence="2" type="primary">LOC101497046</name>
</gene>
<organism evidence="1 2">
    <name type="scientific">Cicer arietinum</name>
    <name type="common">Chickpea</name>
    <name type="synonym">Garbanzo</name>
    <dbReference type="NCBI Taxonomy" id="3827"/>
    <lineage>
        <taxon>Eukaryota</taxon>
        <taxon>Viridiplantae</taxon>
        <taxon>Streptophyta</taxon>
        <taxon>Embryophyta</taxon>
        <taxon>Tracheophyta</taxon>
        <taxon>Spermatophyta</taxon>
        <taxon>Magnoliopsida</taxon>
        <taxon>eudicotyledons</taxon>
        <taxon>Gunneridae</taxon>
        <taxon>Pentapetalae</taxon>
        <taxon>rosids</taxon>
        <taxon>fabids</taxon>
        <taxon>Fabales</taxon>
        <taxon>Fabaceae</taxon>
        <taxon>Papilionoideae</taxon>
        <taxon>50 kb inversion clade</taxon>
        <taxon>NPAAA clade</taxon>
        <taxon>Hologalegina</taxon>
        <taxon>IRL clade</taxon>
        <taxon>Cicereae</taxon>
        <taxon>Cicer</taxon>
    </lineage>
</organism>